<dbReference type="AlphaFoldDB" id="E1GXY4"/>
<accession>E1GXY4</accession>
<evidence type="ECO:0000313" key="3">
    <source>
        <dbReference type="Proteomes" id="UP000016016"/>
    </source>
</evidence>
<evidence type="ECO:0000313" key="2">
    <source>
        <dbReference type="EMBL" id="EFN90481.1"/>
    </source>
</evidence>
<name>E1GXY4_9BACT</name>
<comment type="caution">
    <text evidence="2">The sequence shown here is derived from an EMBL/GenBank/DDBJ whole genome shotgun (WGS) entry which is preliminary data.</text>
</comment>
<keyword evidence="1" id="KW-1133">Transmembrane helix</keyword>
<keyword evidence="1" id="KW-0472">Membrane</keyword>
<proteinExistence type="predicted"/>
<reference evidence="2 3" key="1">
    <citation type="submission" date="2010-09" db="EMBL/GenBank/DDBJ databases">
        <authorList>
            <person name="Harkins D.M."/>
            <person name="Madupu R."/>
            <person name="Durkin A.S."/>
            <person name="Torralba M."/>
            <person name="Methe B."/>
            <person name="Sutton G.G."/>
            <person name="Nelson K.E."/>
        </authorList>
    </citation>
    <scope>NUCLEOTIDE SEQUENCE [LARGE SCALE GENOMIC DNA]</scope>
    <source>
        <strain evidence="2 3">CRIS 21A-A</strain>
    </source>
</reference>
<dbReference type="eggNOG" id="COG1196">
    <property type="taxonomic scope" value="Bacteria"/>
</dbReference>
<gene>
    <name evidence="2" type="ORF">HMPREF9018_0353</name>
</gene>
<dbReference type="SUPFAM" id="SSF58113">
    <property type="entry name" value="Apolipoprotein A-I"/>
    <property type="match status" value="1"/>
</dbReference>
<feature type="transmembrane region" description="Helical" evidence="1">
    <location>
        <begin position="37"/>
        <end position="58"/>
    </location>
</feature>
<sequence>MVGLGLLGTFLGLTLGILGFHSDSSEAIQGSIQSLLGGMGTAFLTSLFGMGFSCYYIFQEKRLMNTFEKYLDNICYILNKKYYLSENDFLAAYLSFKDEQGNNVYLSNAVRDMYAETHKQTGFMGTLVDDLSDALDEKLSDNINEKVIPIIEKFVTTLSDKLDMLKTSIQSPAEDMTHTIVDELKASMNDLMEKFGTELSGSATSNLTSLTENLAKASDSLFDLPAQMKNMSEQLAVAFGGIHTTIEDLESAVKKIVEQSANSNKDLVERAASQYSRMEESHQQISSQTDVLIANFNDMVDTLNTTVKEVQGSMVQIKETKNALVSLVVSLQGVTNNMDKASTRIKNSQESYVSGLKEVQEKSSTTVTNITSALQLSKNTLEDYSNKFGIIQQGLSGIFAHIKTGLDQYSTTVSQSARTVLNGYSSALTDGINKLQQATSHLGDLVSEINDTIEYIKKEK</sequence>
<dbReference type="EMBL" id="ADFQ01000093">
    <property type="protein sequence ID" value="EFN90481.1"/>
    <property type="molecule type" value="Genomic_DNA"/>
</dbReference>
<organism evidence="2 3">
    <name type="scientific">Prevotella amnii CRIS 21A-A</name>
    <dbReference type="NCBI Taxonomy" id="679191"/>
    <lineage>
        <taxon>Bacteria</taxon>
        <taxon>Pseudomonadati</taxon>
        <taxon>Bacteroidota</taxon>
        <taxon>Bacteroidia</taxon>
        <taxon>Bacteroidales</taxon>
        <taxon>Prevotellaceae</taxon>
        <taxon>Prevotella</taxon>
    </lineage>
</organism>
<keyword evidence="1" id="KW-0812">Transmembrane</keyword>
<protein>
    <recommendedName>
        <fullName evidence="4">MotA/TolQ/ExbB proton channel domain-containing protein</fullName>
    </recommendedName>
</protein>
<evidence type="ECO:0008006" key="4">
    <source>
        <dbReference type="Google" id="ProtNLM"/>
    </source>
</evidence>
<dbReference type="Proteomes" id="UP000016016">
    <property type="component" value="Unassembled WGS sequence"/>
</dbReference>
<dbReference type="Gene3D" id="1.20.120.20">
    <property type="entry name" value="Apolipoprotein"/>
    <property type="match status" value="1"/>
</dbReference>
<evidence type="ECO:0000256" key="1">
    <source>
        <dbReference type="SAM" id="Phobius"/>
    </source>
</evidence>
<dbReference type="RefSeq" id="WP_008450715.1">
    <property type="nucleotide sequence ID" value="NZ_ADFQ01000093.1"/>
</dbReference>